<gene>
    <name evidence="1" type="ORF">SCALOS_LOCUS1151</name>
</gene>
<name>A0ACA9K3C5_9GLOM</name>
<evidence type="ECO:0000313" key="1">
    <source>
        <dbReference type="EMBL" id="CAG8450241.1"/>
    </source>
</evidence>
<dbReference type="Proteomes" id="UP000789860">
    <property type="component" value="Unassembled WGS sequence"/>
</dbReference>
<accession>A0ACA9K3C5</accession>
<sequence>MEASQKRNTSVHTIQIRMNLRKILDFVKVIVFHYWSFELTAKLLPLKARRTKLTARRERALAIKGINDNFRKMRKVLLLTRVIRTFIQRDSKDEDFSEK</sequence>
<organism evidence="1 2">
    <name type="scientific">Scutellospora calospora</name>
    <dbReference type="NCBI Taxonomy" id="85575"/>
    <lineage>
        <taxon>Eukaryota</taxon>
        <taxon>Fungi</taxon>
        <taxon>Fungi incertae sedis</taxon>
        <taxon>Mucoromycota</taxon>
        <taxon>Glomeromycotina</taxon>
        <taxon>Glomeromycetes</taxon>
        <taxon>Diversisporales</taxon>
        <taxon>Gigasporaceae</taxon>
        <taxon>Scutellospora</taxon>
    </lineage>
</organism>
<evidence type="ECO:0000313" key="2">
    <source>
        <dbReference type="Proteomes" id="UP000789860"/>
    </source>
</evidence>
<keyword evidence="2" id="KW-1185">Reference proteome</keyword>
<protein>
    <submittedName>
        <fullName evidence="1">3422_t:CDS:1</fullName>
    </submittedName>
</protein>
<dbReference type="EMBL" id="CAJVPM010000718">
    <property type="protein sequence ID" value="CAG8450241.1"/>
    <property type="molecule type" value="Genomic_DNA"/>
</dbReference>
<proteinExistence type="predicted"/>
<comment type="caution">
    <text evidence="1">The sequence shown here is derived from an EMBL/GenBank/DDBJ whole genome shotgun (WGS) entry which is preliminary data.</text>
</comment>
<reference evidence="1" key="1">
    <citation type="submission" date="2021-06" db="EMBL/GenBank/DDBJ databases">
        <authorList>
            <person name="Kallberg Y."/>
            <person name="Tangrot J."/>
            <person name="Rosling A."/>
        </authorList>
    </citation>
    <scope>NUCLEOTIDE SEQUENCE</scope>
    <source>
        <strain evidence="1">AU212A</strain>
    </source>
</reference>